<keyword evidence="4" id="KW-0413">Isomerase</keyword>
<dbReference type="OrthoDB" id="5197601at2"/>
<reference evidence="4 5" key="1">
    <citation type="submission" date="2018-03" db="EMBL/GenBank/DDBJ databases">
        <title>Genome sequencing of Phreatobacter sp.</title>
        <authorList>
            <person name="Kim S.-J."/>
            <person name="Heo J."/>
            <person name="Kwon S.-W."/>
        </authorList>
    </citation>
    <scope>NUCLEOTIDE SEQUENCE [LARGE SCALE GENOMIC DNA]</scope>
    <source>
        <strain evidence="4 5">S-12</strain>
    </source>
</reference>
<dbReference type="EMBL" id="CP027668">
    <property type="protein sequence ID" value="AVO45489.1"/>
    <property type="molecule type" value="Genomic_DNA"/>
</dbReference>
<dbReference type="PANTHER" id="PTHR42796:SF4">
    <property type="entry name" value="FUMARYLACETOACETATE HYDROLASE DOMAIN-CONTAINING PROTEIN 2A"/>
    <property type="match status" value="1"/>
</dbReference>
<feature type="domain" description="Fumarylacetoacetase-like C-terminal" evidence="3">
    <location>
        <begin position="73"/>
        <end position="277"/>
    </location>
</feature>
<evidence type="ECO:0000313" key="4">
    <source>
        <dbReference type="EMBL" id="AVO45489.1"/>
    </source>
</evidence>
<sequence length="281" mass="30318">MKLVRYGAKGKEKPGLIDPEGKIRDLSGVVPDIAGAALGKKGLAKIAKANWEKLPLVKGKPRLGACVGDVGNFIAVGLNYADHAAETGAAIPTEPILFNKARSCIVGPNDDVMLPKKSVKTDWEIELAIVIGERARYVSKKDAMSVVAGFCVCNDVSEREYQIERGGQWMKGKGCETFGPLGPWLVTTDEIKDVQKLGMWLDLNGERMQTGSTKTMIFDVKTIVSYISEFMVLEPGDVITTGTPPGVGLGMKPPRFLKAGDVMTLGIEGLGEQKQKVIAWQ</sequence>
<keyword evidence="2" id="KW-0479">Metal-binding</keyword>
<protein>
    <submittedName>
        <fullName evidence="4">2-hydroxyhepta-2,4-diene-1,7-dioate isomerase</fullName>
    </submittedName>
</protein>
<gene>
    <name evidence="4" type="ORF">C6569_10665</name>
</gene>
<name>A0A2S0NBE6_9HYPH</name>
<keyword evidence="5" id="KW-1185">Reference proteome</keyword>
<proteinExistence type="inferred from homology"/>
<dbReference type="InterPro" id="IPR011234">
    <property type="entry name" value="Fumarylacetoacetase-like_C"/>
</dbReference>
<dbReference type="GO" id="GO:0046872">
    <property type="term" value="F:metal ion binding"/>
    <property type="evidence" value="ECO:0007669"/>
    <property type="project" value="UniProtKB-KW"/>
</dbReference>
<dbReference type="KEGG" id="phr:C6569_10665"/>
<dbReference type="Gene3D" id="3.90.850.10">
    <property type="entry name" value="Fumarylacetoacetase-like, C-terminal domain"/>
    <property type="match status" value="1"/>
</dbReference>
<dbReference type="InterPro" id="IPR051121">
    <property type="entry name" value="FAH"/>
</dbReference>
<dbReference type="Pfam" id="PF01557">
    <property type="entry name" value="FAA_hydrolase"/>
    <property type="match status" value="1"/>
</dbReference>
<evidence type="ECO:0000256" key="2">
    <source>
        <dbReference type="ARBA" id="ARBA00022723"/>
    </source>
</evidence>
<dbReference type="AlphaFoldDB" id="A0A2S0NBE6"/>
<organism evidence="4 5">
    <name type="scientific">Phreatobacter cathodiphilus</name>
    <dbReference type="NCBI Taxonomy" id="1868589"/>
    <lineage>
        <taxon>Bacteria</taxon>
        <taxon>Pseudomonadati</taxon>
        <taxon>Pseudomonadota</taxon>
        <taxon>Alphaproteobacteria</taxon>
        <taxon>Hyphomicrobiales</taxon>
        <taxon>Phreatobacteraceae</taxon>
        <taxon>Phreatobacter</taxon>
    </lineage>
</organism>
<dbReference type="GO" id="GO:0019752">
    <property type="term" value="P:carboxylic acid metabolic process"/>
    <property type="evidence" value="ECO:0007669"/>
    <property type="project" value="UniProtKB-ARBA"/>
</dbReference>
<dbReference type="FunFam" id="3.90.850.10:FF:000002">
    <property type="entry name" value="2-hydroxyhepta-2,4-diene-1,7-dioate isomerase"/>
    <property type="match status" value="1"/>
</dbReference>
<accession>A0A2S0NBE6</accession>
<dbReference type="Proteomes" id="UP000237889">
    <property type="component" value="Chromosome"/>
</dbReference>
<dbReference type="InterPro" id="IPR036663">
    <property type="entry name" value="Fumarylacetoacetase_C_sf"/>
</dbReference>
<evidence type="ECO:0000256" key="1">
    <source>
        <dbReference type="ARBA" id="ARBA00010211"/>
    </source>
</evidence>
<dbReference type="SUPFAM" id="SSF56529">
    <property type="entry name" value="FAH"/>
    <property type="match status" value="1"/>
</dbReference>
<dbReference type="GO" id="GO:0016853">
    <property type="term" value="F:isomerase activity"/>
    <property type="evidence" value="ECO:0007669"/>
    <property type="project" value="UniProtKB-KW"/>
</dbReference>
<evidence type="ECO:0000313" key="5">
    <source>
        <dbReference type="Proteomes" id="UP000237889"/>
    </source>
</evidence>
<evidence type="ECO:0000259" key="3">
    <source>
        <dbReference type="Pfam" id="PF01557"/>
    </source>
</evidence>
<comment type="similarity">
    <text evidence="1">Belongs to the FAH family.</text>
</comment>
<dbReference type="PANTHER" id="PTHR42796">
    <property type="entry name" value="FUMARYLACETOACETATE HYDROLASE DOMAIN-CONTAINING PROTEIN 2A-RELATED"/>
    <property type="match status" value="1"/>
</dbReference>